<dbReference type="AlphaFoldDB" id="A0A9N8HGV2"/>
<organism evidence="3 4">
    <name type="scientific">Seminavis robusta</name>
    <dbReference type="NCBI Taxonomy" id="568900"/>
    <lineage>
        <taxon>Eukaryota</taxon>
        <taxon>Sar</taxon>
        <taxon>Stramenopiles</taxon>
        <taxon>Ochrophyta</taxon>
        <taxon>Bacillariophyta</taxon>
        <taxon>Bacillariophyceae</taxon>
        <taxon>Bacillariophycidae</taxon>
        <taxon>Naviculales</taxon>
        <taxon>Naviculaceae</taxon>
        <taxon>Seminavis</taxon>
    </lineage>
</organism>
<dbReference type="Pfam" id="PF00581">
    <property type="entry name" value="Rhodanese"/>
    <property type="match status" value="1"/>
</dbReference>
<dbReference type="Gene3D" id="3.20.20.70">
    <property type="entry name" value="Aldolase class I"/>
    <property type="match status" value="1"/>
</dbReference>
<dbReference type="SMART" id="SM00450">
    <property type="entry name" value="RHOD"/>
    <property type="match status" value="1"/>
</dbReference>
<name>A0A9N8HGV2_9STRA</name>
<dbReference type="SUPFAM" id="SSF51569">
    <property type="entry name" value="Aldolase"/>
    <property type="match status" value="1"/>
</dbReference>
<evidence type="ECO:0000313" key="4">
    <source>
        <dbReference type="Proteomes" id="UP001153069"/>
    </source>
</evidence>
<evidence type="ECO:0000313" key="3">
    <source>
        <dbReference type="EMBL" id="CAB9513551.1"/>
    </source>
</evidence>
<dbReference type="GO" id="GO:0004792">
    <property type="term" value="F:thiosulfate-cyanide sulfurtransferase activity"/>
    <property type="evidence" value="ECO:0007669"/>
    <property type="project" value="TreeGrafter"/>
</dbReference>
<reference evidence="3" key="1">
    <citation type="submission" date="2020-06" db="EMBL/GenBank/DDBJ databases">
        <authorList>
            <consortium name="Plant Systems Biology data submission"/>
        </authorList>
    </citation>
    <scope>NUCLEOTIDE SEQUENCE</scope>
    <source>
        <strain evidence="3">D6</strain>
    </source>
</reference>
<gene>
    <name evidence="3" type="ORF">SEMRO_599_G173120.1</name>
</gene>
<dbReference type="Proteomes" id="UP001153069">
    <property type="component" value="Unassembled WGS sequence"/>
</dbReference>
<dbReference type="EMBL" id="CAICTM010000598">
    <property type="protein sequence ID" value="CAB9513551.1"/>
    <property type="molecule type" value="Genomic_DNA"/>
</dbReference>
<dbReference type="PANTHER" id="PTHR44086">
    <property type="entry name" value="THIOSULFATE SULFURTRANSFERASE RDL2, MITOCHONDRIAL-RELATED"/>
    <property type="match status" value="1"/>
</dbReference>
<accession>A0A9N8HGV2</accession>
<dbReference type="PANTHER" id="PTHR44086:SF10">
    <property type="entry name" value="THIOSULFATE SULFURTRANSFERASE_RHODANESE-LIKE DOMAIN-CONTAINING PROTEIN 3"/>
    <property type="match status" value="1"/>
</dbReference>
<feature type="domain" description="Rhodanese" evidence="2">
    <location>
        <begin position="1131"/>
        <end position="1233"/>
    </location>
</feature>
<feature type="region of interest" description="Disordered" evidence="1">
    <location>
        <begin position="1"/>
        <end position="47"/>
    </location>
</feature>
<dbReference type="GO" id="GO:0005739">
    <property type="term" value="C:mitochondrion"/>
    <property type="evidence" value="ECO:0007669"/>
    <property type="project" value="TreeGrafter"/>
</dbReference>
<feature type="compositionally biased region" description="Polar residues" evidence="1">
    <location>
        <begin position="21"/>
        <end position="40"/>
    </location>
</feature>
<keyword evidence="4" id="KW-1185">Reference proteome</keyword>
<dbReference type="InterPro" id="IPR036873">
    <property type="entry name" value="Rhodanese-like_dom_sf"/>
</dbReference>
<dbReference type="InterPro" id="IPR001763">
    <property type="entry name" value="Rhodanese-like_dom"/>
</dbReference>
<feature type="compositionally biased region" description="Polar residues" evidence="1">
    <location>
        <begin position="1"/>
        <end position="13"/>
    </location>
</feature>
<dbReference type="Gene3D" id="3.40.250.10">
    <property type="entry name" value="Rhodanese-like domain"/>
    <property type="match status" value="1"/>
</dbReference>
<dbReference type="InterPro" id="IPR013785">
    <property type="entry name" value="Aldolase_TIM"/>
</dbReference>
<proteinExistence type="predicted"/>
<dbReference type="PROSITE" id="PS50206">
    <property type="entry name" value="RHODANESE_3"/>
    <property type="match status" value="1"/>
</dbReference>
<evidence type="ECO:0000256" key="1">
    <source>
        <dbReference type="SAM" id="MobiDB-lite"/>
    </source>
</evidence>
<protein>
    <recommendedName>
        <fullName evidence="2">Rhodanese domain-containing protein</fullName>
    </recommendedName>
</protein>
<sequence length="1233" mass="138850">MGACSSSPGSPETPTKKQEKSPASNAVHSATKKSGISSKNGGRKRVEMSPEMAAVPLEQVLHRAASLLEGFQDESQLSKSEITEALNTYKELQRILSVATRTGDWMSKPVIKQQNTLDETTKETGILFHERFQKLQEEIQSAETVQQDMLAAHPAMVRPLTLETVDREIPRNIFFLDNSLRETTVGASQGHSLEEKYAILKSMAETGMQEVILGSFGTKISVDSQISARWKDLGRTFDSAWGFCDIYDWESYDERPLWDDMPKFLEHVKHNSNEAYPFVTPPANIRFDYDKDDLDLLTRASQGFRPNAFGGKSLQKVLEESSSKIHGRIPLGLIMMAGYGICNAIMEVDTTLETFDYQKYDVMARCQFLIKWCHNNLPSRNVSGSDHDKAPRVLVNLRDFTNFQRSPVGRERALHLVDTLSRHTPNRPFGFMMEEPSGWLLPDEVAKLCRMVRLTMQRAGHPHGKFLVHIHMAFGMADMTQLLSLANGADGVWAALTRTGAQVGHACSTVTAVNLFRLGHQQVAKQVNLRKMVQAARRITEITTRKPCGTHEEVYGELAFDIPYVMTNLPACRYTLALVVQELDIQRTVRLNELSSVYAVQMAMQERFGKPVTNSKKSRYGSGQASSWDPQYCPQMREAIHNHLLTGLSRDYNTKIGLGHLYRLVSRKALPLNMVAGMMVDSSVPDCHPTILDFTYRWNRLCTKYLEKELPPCPEEASRSTMLYNHEFTNAPILNCLPFDYYMADVVSNEGPGQFPKLLRLHMVRRLAKDEARHQNTKFPLIHFYETIVRLKLFIQEATHKGFLPLVDDFAMQRPLEALFGDELRWLHEQRSWSDKTVFRQTVRALIKQIQQKARTRKAKSGSQNTSKAAERMLAYVERRFADHQALPEKLSKELSNSNLIPFGPGVLEVDVDGDDDLVDTSCPSNFNQPHRQVIQQLTQQSKEEDYSESRELEEIYNATLGIAGPVNDLDSAYFGEPSNEAASALIQKFDEVDIWQTSLHTSSFEHPHLLKPQALPKPIAPGGQLARRHSPFGSFDFAHNPNAMTPQPKALLLVIVMRLLCLSLVTRRAMSFAPRHLGLAAPTGVSVVVQQQQPWMRQPLRLFAASASPPAIKHIGKAHMEELLEDYEAGDSEFVVIDVRTSEEILNTGKLSPSVHTLPVQIIMEKNVFALDEEDFEDLTGFEKPAPDATLVFSCAAGIRSVYACQFASQAGYSKLINYTGGSNEWFQPSSW</sequence>
<comment type="caution">
    <text evidence="3">The sequence shown here is derived from an EMBL/GenBank/DDBJ whole genome shotgun (WGS) entry which is preliminary data.</text>
</comment>
<dbReference type="SUPFAM" id="SSF52821">
    <property type="entry name" value="Rhodanese/Cell cycle control phosphatase"/>
    <property type="match status" value="1"/>
</dbReference>
<evidence type="ECO:0000259" key="2">
    <source>
        <dbReference type="PROSITE" id="PS50206"/>
    </source>
</evidence>
<dbReference type="OrthoDB" id="566238at2759"/>